<dbReference type="AlphaFoldDB" id="A0A4R4YK06"/>
<evidence type="ECO:0000313" key="1">
    <source>
        <dbReference type="EMBL" id="TDD43752.1"/>
    </source>
</evidence>
<dbReference type="Proteomes" id="UP000294947">
    <property type="component" value="Unassembled WGS sequence"/>
</dbReference>
<protein>
    <submittedName>
        <fullName evidence="1">Addiction module toxin RelE</fullName>
    </submittedName>
</protein>
<dbReference type="EMBL" id="SMKW01000037">
    <property type="protein sequence ID" value="TDD43752.1"/>
    <property type="molecule type" value="Genomic_DNA"/>
</dbReference>
<accession>A0A4R4YK06</accession>
<comment type="caution">
    <text evidence="1">The sequence shown here is derived from an EMBL/GenBank/DDBJ whole genome shotgun (WGS) entry which is preliminary data.</text>
</comment>
<reference evidence="1 2" key="1">
    <citation type="submission" date="2019-03" db="EMBL/GenBank/DDBJ databases">
        <title>Draft genome sequences of novel Actinobacteria.</title>
        <authorList>
            <person name="Sahin N."/>
            <person name="Ay H."/>
            <person name="Saygin H."/>
        </authorList>
    </citation>
    <scope>NUCLEOTIDE SEQUENCE [LARGE SCALE GENOMIC DNA]</scope>
    <source>
        <strain evidence="1 2">7K502</strain>
    </source>
</reference>
<dbReference type="Pfam" id="PF05973">
    <property type="entry name" value="Gp49"/>
    <property type="match status" value="1"/>
</dbReference>
<dbReference type="OrthoDB" id="330810at2"/>
<keyword evidence="2" id="KW-1185">Reference proteome</keyword>
<evidence type="ECO:0000313" key="2">
    <source>
        <dbReference type="Proteomes" id="UP000294947"/>
    </source>
</evidence>
<name>A0A4R4YK06_9PSEU</name>
<proteinExistence type="predicted"/>
<dbReference type="InterPro" id="IPR009241">
    <property type="entry name" value="HigB-like"/>
</dbReference>
<sequence>MSWDVELHEEVSTWFFSLVQNDPESADLVEKALDLLTQRGPQLGRPLVDKIKGSRYHNLKELRPASAGRSEIRMLFAFDPRRCAIVLVAGDKAGNWRGWYETNIPLAEKRFEEHLAELEEG</sequence>
<dbReference type="RefSeq" id="WP_132489282.1">
    <property type="nucleotide sequence ID" value="NZ_SMKW01000037.1"/>
</dbReference>
<gene>
    <name evidence="1" type="ORF">E1288_25550</name>
</gene>
<organism evidence="1 2">
    <name type="scientific">Saccharopolyspora elongata</name>
    <dbReference type="NCBI Taxonomy" id="2530387"/>
    <lineage>
        <taxon>Bacteria</taxon>
        <taxon>Bacillati</taxon>
        <taxon>Actinomycetota</taxon>
        <taxon>Actinomycetes</taxon>
        <taxon>Pseudonocardiales</taxon>
        <taxon>Pseudonocardiaceae</taxon>
        <taxon>Saccharopolyspora</taxon>
    </lineage>
</organism>